<evidence type="ECO:0000313" key="2">
    <source>
        <dbReference type="Proteomes" id="UP000003250"/>
    </source>
</evidence>
<dbReference type="AlphaFoldDB" id="H0HZ29"/>
<sequence>MAMSPDSPERPLMGTLKLMGGDDEPIELQLDRESAENLMSVLTILLLKGEGEDAPNATAPSEH</sequence>
<keyword evidence="2" id="KW-1185">Reference proteome</keyword>
<accession>H0HZ29</accession>
<dbReference type="EMBL" id="AHAM01000241">
    <property type="protein sequence ID" value="EHK54028.1"/>
    <property type="molecule type" value="Genomic_DNA"/>
</dbReference>
<dbReference type="Proteomes" id="UP000003250">
    <property type="component" value="Unassembled WGS sequence"/>
</dbReference>
<proteinExistence type="predicted"/>
<evidence type="ECO:0000313" key="1">
    <source>
        <dbReference type="EMBL" id="EHK54028.1"/>
    </source>
</evidence>
<organism evidence="1 2">
    <name type="scientific">Mesorhizobium alhagi CCNWXJ12-2</name>
    <dbReference type="NCBI Taxonomy" id="1107882"/>
    <lineage>
        <taxon>Bacteria</taxon>
        <taxon>Pseudomonadati</taxon>
        <taxon>Pseudomonadota</taxon>
        <taxon>Alphaproteobacteria</taxon>
        <taxon>Hyphomicrobiales</taxon>
        <taxon>Phyllobacteriaceae</taxon>
        <taxon>Allomesorhizobium</taxon>
    </lineage>
</organism>
<name>H0HZ29_9HYPH</name>
<reference evidence="1 2" key="1">
    <citation type="journal article" date="2012" name="J. Bacteriol.">
        <title>Draft Genome Sequence of Mesorhizobium alhagi CCNWXJ12-2T, a Novel Salt-Resistant Species Isolated from the Desert of Northwestern China.</title>
        <authorList>
            <person name="Zhou M."/>
            <person name="Chen W."/>
            <person name="Chen H."/>
            <person name="Wei G."/>
        </authorList>
    </citation>
    <scope>NUCLEOTIDE SEQUENCE [LARGE SCALE GENOMIC DNA]</scope>
    <source>
        <strain evidence="1 2">CCNWXJ12-2</strain>
    </source>
</reference>
<protein>
    <submittedName>
        <fullName evidence="1">Uncharacterized protein</fullName>
    </submittedName>
</protein>
<gene>
    <name evidence="1" type="ORF">MAXJ12_27318</name>
</gene>